<gene>
    <name evidence="3" type="ORF">PHLCEN_2v8825</name>
</gene>
<proteinExistence type="inferred from homology"/>
<dbReference type="PANTHER" id="PTHR33643">
    <property type="entry name" value="UREASE ACCESSORY PROTEIN D"/>
    <property type="match status" value="1"/>
</dbReference>
<dbReference type="GO" id="GO:0016151">
    <property type="term" value="F:nickel cation binding"/>
    <property type="evidence" value="ECO:0007669"/>
    <property type="project" value="InterPro"/>
</dbReference>
<accession>A0A2R6NSM6</accession>
<dbReference type="InterPro" id="IPR002669">
    <property type="entry name" value="UreD"/>
</dbReference>
<comment type="caution">
    <text evidence="3">The sequence shown here is derived from an EMBL/GenBank/DDBJ whole genome shotgun (WGS) entry which is preliminary data.</text>
</comment>
<dbReference type="STRING" id="98765.A0A2R6NSM6"/>
<dbReference type="AlphaFoldDB" id="A0A2R6NSM6"/>
<keyword evidence="4" id="KW-1185">Reference proteome</keyword>
<reference evidence="3 4" key="1">
    <citation type="submission" date="2018-02" db="EMBL/GenBank/DDBJ databases">
        <title>Genome sequence of the basidiomycete white-rot fungus Phlebia centrifuga.</title>
        <authorList>
            <person name="Granchi Z."/>
            <person name="Peng M."/>
            <person name="de Vries R.P."/>
            <person name="Hilden K."/>
            <person name="Makela M.R."/>
            <person name="Grigoriev I."/>
            <person name="Riley R."/>
        </authorList>
    </citation>
    <scope>NUCLEOTIDE SEQUENCE [LARGE SCALE GENOMIC DNA]</scope>
    <source>
        <strain evidence="3 4">FBCC195</strain>
    </source>
</reference>
<dbReference type="Pfam" id="PF01774">
    <property type="entry name" value="UreD"/>
    <property type="match status" value="1"/>
</dbReference>
<evidence type="ECO:0000256" key="2">
    <source>
        <dbReference type="ARBA" id="ARBA00023186"/>
    </source>
</evidence>
<dbReference type="Proteomes" id="UP000186601">
    <property type="component" value="Unassembled WGS sequence"/>
</dbReference>
<dbReference type="OrthoDB" id="5550464at2759"/>
<evidence type="ECO:0008006" key="5">
    <source>
        <dbReference type="Google" id="ProtNLM"/>
    </source>
</evidence>
<comment type="similarity">
    <text evidence="1">Belongs to the UreD family.</text>
</comment>
<evidence type="ECO:0000256" key="1">
    <source>
        <dbReference type="ARBA" id="ARBA00007177"/>
    </source>
</evidence>
<dbReference type="PANTHER" id="PTHR33643:SF1">
    <property type="entry name" value="UREASE ACCESSORY PROTEIN D"/>
    <property type="match status" value="1"/>
</dbReference>
<evidence type="ECO:0000313" key="4">
    <source>
        <dbReference type="Proteomes" id="UP000186601"/>
    </source>
</evidence>
<keyword evidence="2" id="KW-0143">Chaperone</keyword>
<dbReference type="HAMAP" id="MF_01384">
    <property type="entry name" value="UreD"/>
    <property type="match status" value="1"/>
</dbReference>
<evidence type="ECO:0000313" key="3">
    <source>
        <dbReference type="EMBL" id="PSR75911.1"/>
    </source>
</evidence>
<dbReference type="EMBL" id="MLYV02000872">
    <property type="protein sequence ID" value="PSR75911.1"/>
    <property type="molecule type" value="Genomic_DNA"/>
</dbReference>
<protein>
    <recommendedName>
        <fullName evidence="5">Urease accessory protein UreD</fullName>
    </recommendedName>
</protein>
<name>A0A2R6NSM6_9APHY</name>
<sequence length="308" mass="34150">MHTIEAGNGRISVQSSGSEAVLSELSSSYPLKLLSPESTEQNVCVVYTLTYGGGLVAGDRVRLLADVQGGSVLVMLTQPVLTQISIQGSTKVFKTRQGQRSARPQTSGVGSTTSQRLTVDIAPKSTLILLPDPVTCFRAAKYSQLQTFRLHADSNIVLLDWISSGRKSQGEDWSFSRYYSLNEVWVDDKRIARDALLLEEQKDDLQPLPHRTLADSLAPYSCYATVLMYGPLLERAMQDLSGQYQAISVFKHTKRPELIWSLTDIADGKGRVLRVSARQPEDVRRWLGCALRHLESIVGKDTYRDVFG</sequence>
<organism evidence="3 4">
    <name type="scientific">Hermanssonia centrifuga</name>
    <dbReference type="NCBI Taxonomy" id="98765"/>
    <lineage>
        <taxon>Eukaryota</taxon>
        <taxon>Fungi</taxon>
        <taxon>Dikarya</taxon>
        <taxon>Basidiomycota</taxon>
        <taxon>Agaricomycotina</taxon>
        <taxon>Agaricomycetes</taxon>
        <taxon>Polyporales</taxon>
        <taxon>Meruliaceae</taxon>
        <taxon>Hermanssonia</taxon>
    </lineage>
</organism>